<evidence type="ECO:0000256" key="5">
    <source>
        <dbReference type="ARBA" id="ARBA00022989"/>
    </source>
</evidence>
<dbReference type="InterPro" id="IPR002524">
    <property type="entry name" value="Cation_efflux"/>
</dbReference>
<dbReference type="RefSeq" id="WP_222508851.1">
    <property type="nucleotide sequence ID" value="NZ_JAHVJA010000006.1"/>
</dbReference>
<dbReference type="InterPro" id="IPR027470">
    <property type="entry name" value="Cation_efflux_CTD"/>
</dbReference>
<evidence type="ECO:0000256" key="7">
    <source>
        <dbReference type="SAM" id="Phobius"/>
    </source>
</evidence>
<evidence type="ECO:0000256" key="1">
    <source>
        <dbReference type="ARBA" id="ARBA00004141"/>
    </source>
</evidence>
<evidence type="ECO:0000313" key="10">
    <source>
        <dbReference type="EMBL" id="MBY6140634.1"/>
    </source>
</evidence>
<feature type="domain" description="Cation efflux protein transmembrane" evidence="8">
    <location>
        <begin position="14"/>
        <end position="205"/>
    </location>
</feature>
<dbReference type="Proteomes" id="UP000766629">
    <property type="component" value="Unassembled WGS sequence"/>
</dbReference>
<protein>
    <submittedName>
        <fullName evidence="10">Cation diffusion facilitator family transporter</fullName>
    </submittedName>
</protein>
<dbReference type="EMBL" id="JAHVJA010000006">
    <property type="protein sequence ID" value="MBY6140634.1"/>
    <property type="molecule type" value="Genomic_DNA"/>
</dbReference>
<name>A0ABS7NIX1_9RHOB</name>
<evidence type="ECO:0000259" key="9">
    <source>
        <dbReference type="Pfam" id="PF16916"/>
    </source>
</evidence>
<dbReference type="Pfam" id="PF16916">
    <property type="entry name" value="ZT_dimer"/>
    <property type="match status" value="1"/>
</dbReference>
<reference evidence="10 11" key="1">
    <citation type="submission" date="2021-06" db="EMBL/GenBank/DDBJ databases">
        <title>50 bacteria genomes isolated from Dapeng, Shenzhen, China.</title>
        <authorList>
            <person name="Zheng W."/>
            <person name="Yu S."/>
            <person name="Huang Y."/>
        </authorList>
    </citation>
    <scope>NUCLEOTIDE SEQUENCE [LARGE SCALE GENOMIC DNA]</scope>
    <source>
        <strain evidence="10 11">DP1N14-2</strain>
    </source>
</reference>
<dbReference type="PANTHER" id="PTHR43840:SF15">
    <property type="entry name" value="MITOCHONDRIAL METAL TRANSPORTER 1-RELATED"/>
    <property type="match status" value="1"/>
</dbReference>
<dbReference type="PANTHER" id="PTHR43840">
    <property type="entry name" value="MITOCHONDRIAL METAL TRANSPORTER 1-RELATED"/>
    <property type="match status" value="1"/>
</dbReference>
<keyword evidence="6 7" id="KW-0472">Membrane</keyword>
<comment type="subcellular location">
    <subcellularLocation>
        <location evidence="1">Membrane</location>
        <topology evidence="1">Multi-pass membrane protein</topology>
    </subcellularLocation>
</comment>
<comment type="caution">
    <text evidence="10">The sequence shown here is derived from an EMBL/GenBank/DDBJ whole genome shotgun (WGS) entry which is preliminary data.</text>
</comment>
<feature type="transmembrane region" description="Helical" evidence="7">
    <location>
        <begin position="44"/>
        <end position="61"/>
    </location>
</feature>
<evidence type="ECO:0000256" key="6">
    <source>
        <dbReference type="ARBA" id="ARBA00023136"/>
    </source>
</evidence>
<evidence type="ECO:0000313" key="11">
    <source>
        <dbReference type="Proteomes" id="UP000766629"/>
    </source>
</evidence>
<feature type="transmembrane region" description="Helical" evidence="7">
    <location>
        <begin position="155"/>
        <end position="177"/>
    </location>
</feature>
<accession>A0ABS7NIX1</accession>
<dbReference type="Gene3D" id="1.20.1510.10">
    <property type="entry name" value="Cation efflux protein transmembrane domain"/>
    <property type="match status" value="1"/>
</dbReference>
<dbReference type="SUPFAM" id="SSF161111">
    <property type="entry name" value="Cation efflux protein transmembrane domain-like"/>
    <property type="match status" value="1"/>
</dbReference>
<dbReference type="Gene3D" id="3.30.70.1350">
    <property type="entry name" value="Cation efflux protein, cytoplasmic domain"/>
    <property type="match status" value="1"/>
</dbReference>
<dbReference type="InterPro" id="IPR027469">
    <property type="entry name" value="Cation_efflux_TMD_sf"/>
</dbReference>
<keyword evidence="11" id="KW-1185">Reference proteome</keyword>
<keyword evidence="4 7" id="KW-0812">Transmembrane</keyword>
<dbReference type="InterPro" id="IPR050291">
    <property type="entry name" value="CDF_Transporter"/>
</dbReference>
<feature type="domain" description="Cation efflux protein cytoplasmic" evidence="9">
    <location>
        <begin position="210"/>
        <end position="287"/>
    </location>
</feature>
<dbReference type="NCBIfam" id="TIGR01297">
    <property type="entry name" value="CDF"/>
    <property type="match status" value="1"/>
</dbReference>
<sequence length="298" mass="31378">MHQRLNASQLATGSILIALAVMALKVAAWKMTGSVALLSDALESLVNIGGAVMAWIAVRYAQRPPDAGHPYGHHKAEYFSAVIEGILIVIAALVILHEAIGALTRPAAANWGAAGMAVNGLAMAVNLAWARVLLRAGGRLKSPALSAGGRHLMSDVWTSAGVLAGLGLALATGWAVLDPLLALLVGVNILREGWLVIAASVNGLMDTAAPEEDRARVEEIIHRTANGAMQVHGLKTRRAGRALFVEFHMVVDGAMTVRAAHDICDRVESALRAAIPDVQPVIHVEPEHKLEPAGIEPR</sequence>
<organism evidence="10 11">
    <name type="scientific">Leisingera daeponensis</name>
    <dbReference type="NCBI Taxonomy" id="405746"/>
    <lineage>
        <taxon>Bacteria</taxon>
        <taxon>Pseudomonadati</taxon>
        <taxon>Pseudomonadota</taxon>
        <taxon>Alphaproteobacteria</taxon>
        <taxon>Rhodobacterales</taxon>
        <taxon>Roseobacteraceae</taxon>
        <taxon>Leisingera</taxon>
    </lineage>
</organism>
<keyword evidence="5 7" id="KW-1133">Transmembrane helix</keyword>
<gene>
    <name evidence="10" type="ORF">KUV26_14410</name>
</gene>
<dbReference type="InterPro" id="IPR058533">
    <property type="entry name" value="Cation_efflux_TM"/>
</dbReference>
<evidence type="ECO:0000256" key="2">
    <source>
        <dbReference type="ARBA" id="ARBA00008114"/>
    </source>
</evidence>
<evidence type="ECO:0000256" key="3">
    <source>
        <dbReference type="ARBA" id="ARBA00022448"/>
    </source>
</evidence>
<proteinExistence type="inferred from homology"/>
<keyword evidence="3" id="KW-0813">Transport</keyword>
<feature type="transmembrane region" description="Helical" evidence="7">
    <location>
        <begin position="112"/>
        <end position="134"/>
    </location>
</feature>
<feature type="transmembrane region" description="Helical" evidence="7">
    <location>
        <begin position="81"/>
        <end position="100"/>
    </location>
</feature>
<dbReference type="Pfam" id="PF01545">
    <property type="entry name" value="Cation_efflux"/>
    <property type="match status" value="1"/>
</dbReference>
<comment type="similarity">
    <text evidence="2">Belongs to the cation diffusion facilitator (CDF) transporter (TC 2.A.4) family.</text>
</comment>
<dbReference type="SUPFAM" id="SSF160240">
    <property type="entry name" value="Cation efflux protein cytoplasmic domain-like"/>
    <property type="match status" value="1"/>
</dbReference>
<evidence type="ECO:0000259" key="8">
    <source>
        <dbReference type="Pfam" id="PF01545"/>
    </source>
</evidence>
<evidence type="ECO:0000256" key="4">
    <source>
        <dbReference type="ARBA" id="ARBA00022692"/>
    </source>
</evidence>
<dbReference type="InterPro" id="IPR036837">
    <property type="entry name" value="Cation_efflux_CTD_sf"/>
</dbReference>